<gene>
    <name evidence="2" type="primary">Dana\GF18912</name>
    <name evidence="2" type="synonym">dana_GLEANR_20168</name>
    <name evidence="2" type="ORF">GF18912</name>
</gene>
<reference evidence="2 3" key="1">
    <citation type="journal article" date="2007" name="Nature">
        <title>Evolution of genes and genomes on the Drosophila phylogeny.</title>
        <authorList>
            <consortium name="Drosophila 12 Genomes Consortium"/>
            <person name="Clark A.G."/>
            <person name="Eisen M.B."/>
            <person name="Smith D.R."/>
            <person name="Bergman C.M."/>
            <person name="Oliver B."/>
            <person name="Markow T.A."/>
            <person name="Kaufman T.C."/>
            <person name="Kellis M."/>
            <person name="Gelbart W."/>
            <person name="Iyer V.N."/>
            <person name="Pollard D.A."/>
            <person name="Sackton T.B."/>
            <person name="Larracuente A.M."/>
            <person name="Singh N.D."/>
            <person name="Abad J.P."/>
            <person name="Abt D.N."/>
            <person name="Adryan B."/>
            <person name="Aguade M."/>
            <person name="Akashi H."/>
            <person name="Anderson W.W."/>
            <person name="Aquadro C.F."/>
            <person name="Ardell D.H."/>
            <person name="Arguello R."/>
            <person name="Artieri C.G."/>
            <person name="Barbash D.A."/>
            <person name="Barker D."/>
            <person name="Barsanti P."/>
            <person name="Batterham P."/>
            <person name="Batzoglou S."/>
            <person name="Begun D."/>
            <person name="Bhutkar A."/>
            <person name="Blanco E."/>
            <person name="Bosak S.A."/>
            <person name="Bradley R.K."/>
            <person name="Brand A.D."/>
            <person name="Brent M.R."/>
            <person name="Brooks A.N."/>
            <person name="Brown R.H."/>
            <person name="Butlin R.K."/>
            <person name="Caggese C."/>
            <person name="Calvi B.R."/>
            <person name="Bernardo de Carvalho A."/>
            <person name="Caspi A."/>
            <person name="Castrezana S."/>
            <person name="Celniker S.E."/>
            <person name="Chang J.L."/>
            <person name="Chapple C."/>
            <person name="Chatterji S."/>
            <person name="Chinwalla A."/>
            <person name="Civetta A."/>
            <person name="Clifton S.W."/>
            <person name="Comeron J.M."/>
            <person name="Costello J.C."/>
            <person name="Coyne J.A."/>
            <person name="Daub J."/>
            <person name="David R.G."/>
            <person name="Delcher A.L."/>
            <person name="Delehaunty K."/>
            <person name="Do C.B."/>
            <person name="Ebling H."/>
            <person name="Edwards K."/>
            <person name="Eickbush T."/>
            <person name="Evans J.D."/>
            <person name="Filipski A."/>
            <person name="Findeiss S."/>
            <person name="Freyhult E."/>
            <person name="Fulton L."/>
            <person name="Fulton R."/>
            <person name="Garcia A.C."/>
            <person name="Gardiner A."/>
            <person name="Garfield D.A."/>
            <person name="Garvin B.E."/>
            <person name="Gibson G."/>
            <person name="Gilbert D."/>
            <person name="Gnerre S."/>
            <person name="Godfrey J."/>
            <person name="Good R."/>
            <person name="Gotea V."/>
            <person name="Gravely B."/>
            <person name="Greenberg A.J."/>
            <person name="Griffiths-Jones S."/>
            <person name="Gross S."/>
            <person name="Guigo R."/>
            <person name="Gustafson E.A."/>
            <person name="Haerty W."/>
            <person name="Hahn M.W."/>
            <person name="Halligan D.L."/>
            <person name="Halpern A.L."/>
            <person name="Halter G.M."/>
            <person name="Han M.V."/>
            <person name="Heger A."/>
            <person name="Hillier L."/>
            <person name="Hinrichs A.S."/>
            <person name="Holmes I."/>
            <person name="Hoskins R.A."/>
            <person name="Hubisz M.J."/>
            <person name="Hultmark D."/>
            <person name="Huntley M.A."/>
            <person name="Jaffe D.B."/>
            <person name="Jagadeeshan S."/>
            <person name="Jeck W.R."/>
            <person name="Johnson J."/>
            <person name="Jones C.D."/>
            <person name="Jordan W.C."/>
            <person name="Karpen G.H."/>
            <person name="Kataoka E."/>
            <person name="Keightley P.D."/>
            <person name="Kheradpour P."/>
            <person name="Kirkness E.F."/>
            <person name="Koerich L.B."/>
            <person name="Kristiansen K."/>
            <person name="Kudrna D."/>
            <person name="Kulathinal R.J."/>
            <person name="Kumar S."/>
            <person name="Kwok R."/>
            <person name="Lander E."/>
            <person name="Langley C.H."/>
            <person name="Lapoint R."/>
            <person name="Lazzaro B.P."/>
            <person name="Lee S.J."/>
            <person name="Levesque L."/>
            <person name="Li R."/>
            <person name="Lin C.F."/>
            <person name="Lin M.F."/>
            <person name="Lindblad-Toh K."/>
            <person name="Llopart A."/>
            <person name="Long M."/>
            <person name="Low L."/>
            <person name="Lozovsky E."/>
            <person name="Lu J."/>
            <person name="Luo M."/>
            <person name="Machado C.A."/>
            <person name="Makalowski W."/>
            <person name="Marzo M."/>
            <person name="Matsuda M."/>
            <person name="Matzkin L."/>
            <person name="McAllister B."/>
            <person name="McBride C.S."/>
            <person name="McKernan B."/>
            <person name="McKernan K."/>
            <person name="Mendez-Lago M."/>
            <person name="Minx P."/>
            <person name="Mollenhauer M.U."/>
            <person name="Montooth K."/>
            <person name="Mount S.M."/>
            <person name="Mu X."/>
            <person name="Myers E."/>
            <person name="Negre B."/>
            <person name="Newfeld S."/>
            <person name="Nielsen R."/>
            <person name="Noor M.A."/>
            <person name="O'Grady P."/>
            <person name="Pachter L."/>
            <person name="Papaceit M."/>
            <person name="Parisi M.J."/>
            <person name="Parisi M."/>
            <person name="Parts L."/>
            <person name="Pedersen J.S."/>
            <person name="Pesole G."/>
            <person name="Phillippy A.M."/>
            <person name="Ponting C.P."/>
            <person name="Pop M."/>
            <person name="Porcelli D."/>
            <person name="Powell J.R."/>
            <person name="Prohaska S."/>
            <person name="Pruitt K."/>
            <person name="Puig M."/>
            <person name="Quesneville H."/>
            <person name="Ram K.R."/>
            <person name="Rand D."/>
            <person name="Rasmussen M.D."/>
            <person name="Reed L.K."/>
            <person name="Reenan R."/>
            <person name="Reily A."/>
            <person name="Remington K.A."/>
            <person name="Rieger T.T."/>
            <person name="Ritchie M.G."/>
            <person name="Robin C."/>
            <person name="Rogers Y.H."/>
            <person name="Rohde C."/>
            <person name="Rozas J."/>
            <person name="Rubenfield M.J."/>
            <person name="Ruiz A."/>
            <person name="Russo S."/>
            <person name="Salzberg S.L."/>
            <person name="Sanchez-Gracia A."/>
            <person name="Saranga D.J."/>
            <person name="Sato H."/>
            <person name="Schaeffer S.W."/>
            <person name="Schatz M.C."/>
            <person name="Schlenke T."/>
            <person name="Schwartz R."/>
            <person name="Segarra C."/>
            <person name="Singh R.S."/>
            <person name="Sirot L."/>
            <person name="Sirota M."/>
            <person name="Sisneros N.B."/>
            <person name="Smith C.D."/>
            <person name="Smith T.F."/>
            <person name="Spieth J."/>
            <person name="Stage D.E."/>
            <person name="Stark A."/>
            <person name="Stephan W."/>
            <person name="Strausberg R.L."/>
            <person name="Strempel S."/>
            <person name="Sturgill D."/>
            <person name="Sutton G."/>
            <person name="Sutton G.G."/>
            <person name="Tao W."/>
            <person name="Teichmann S."/>
            <person name="Tobari Y.N."/>
            <person name="Tomimura Y."/>
            <person name="Tsolas J.M."/>
            <person name="Valente V.L."/>
            <person name="Venter E."/>
            <person name="Venter J.C."/>
            <person name="Vicario S."/>
            <person name="Vieira F.G."/>
            <person name="Vilella A.J."/>
            <person name="Villasante A."/>
            <person name="Walenz B."/>
            <person name="Wang J."/>
            <person name="Wasserman M."/>
            <person name="Watts T."/>
            <person name="Wilson D."/>
            <person name="Wilson R.K."/>
            <person name="Wing R.A."/>
            <person name="Wolfner M.F."/>
            <person name="Wong A."/>
            <person name="Wong G.K."/>
            <person name="Wu C.I."/>
            <person name="Wu G."/>
            <person name="Yamamoto D."/>
            <person name="Yang H.P."/>
            <person name="Yang S.P."/>
            <person name="Yorke J.A."/>
            <person name="Yoshida K."/>
            <person name="Zdobnov E."/>
            <person name="Zhang P."/>
            <person name="Zhang Y."/>
            <person name="Zimin A.V."/>
            <person name="Baldwin J."/>
            <person name="Abdouelleil A."/>
            <person name="Abdulkadir J."/>
            <person name="Abebe A."/>
            <person name="Abera B."/>
            <person name="Abreu J."/>
            <person name="Acer S.C."/>
            <person name="Aftuck L."/>
            <person name="Alexander A."/>
            <person name="An P."/>
            <person name="Anderson E."/>
            <person name="Anderson S."/>
            <person name="Arachi H."/>
            <person name="Azer M."/>
            <person name="Bachantsang P."/>
            <person name="Barry A."/>
            <person name="Bayul T."/>
            <person name="Berlin A."/>
            <person name="Bessette D."/>
            <person name="Bloom T."/>
            <person name="Blye J."/>
            <person name="Boguslavskiy L."/>
            <person name="Bonnet C."/>
            <person name="Boukhgalter B."/>
            <person name="Bourzgui I."/>
            <person name="Brown A."/>
            <person name="Cahill P."/>
            <person name="Channer S."/>
            <person name="Cheshatsang Y."/>
            <person name="Chuda L."/>
            <person name="Citroen M."/>
            <person name="Collymore A."/>
            <person name="Cooke P."/>
            <person name="Costello M."/>
            <person name="D'Aco K."/>
            <person name="Daza R."/>
            <person name="De Haan G."/>
            <person name="DeGray S."/>
            <person name="DeMaso C."/>
            <person name="Dhargay N."/>
            <person name="Dooley K."/>
            <person name="Dooley E."/>
            <person name="Doricent M."/>
            <person name="Dorje P."/>
            <person name="Dorjee K."/>
            <person name="Dupes A."/>
            <person name="Elong R."/>
            <person name="Falk J."/>
            <person name="Farina A."/>
            <person name="Faro S."/>
            <person name="Ferguson D."/>
            <person name="Fisher S."/>
            <person name="Foley C.D."/>
            <person name="Franke A."/>
            <person name="Friedrich D."/>
            <person name="Gadbois L."/>
            <person name="Gearin G."/>
            <person name="Gearin C.R."/>
            <person name="Giannoukos G."/>
            <person name="Goode T."/>
            <person name="Graham J."/>
            <person name="Grandbois E."/>
            <person name="Grewal S."/>
            <person name="Gyaltsen K."/>
            <person name="Hafez N."/>
            <person name="Hagos B."/>
            <person name="Hall J."/>
            <person name="Henson C."/>
            <person name="Hollinger A."/>
            <person name="Honan T."/>
            <person name="Huard M.D."/>
            <person name="Hughes L."/>
            <person name="Hurhula B."/>
            <person name="Husby M.E."/>
            <person name="Kamat A."/>
            <person name="Kanga B."/>
            <person name="Kashin S."/>
            <person name="Khazanovich D."/>
            <person name="Kisner P."/>
            <person name="Lance K."/>
            <person name="Lara M."/>
            <person name="Lee W."/>
            <person name="Lennon N."/>
            <person name="Letendre F."/>
            <person name="LeVine R."/>
            <person name="Lipovsky A."/>
            <person name="Liu X."/>
            <person name="Liu J."/>
            <person name="Liu S."/>
            <person name="Lokyitsang T."/>
            <person name="Lokyitsang Y."/>
            <person name="Lubonja R."/>
            <person name="Lui A."/>
            <person name="MacDonald P."/>
            <person name="Magnisalis V."/>
            <person name="Maru K."/>
            <person name="Matthews C."/>
            <person name="McCusker W."/>
            <person name="McDonough S."/>
            <person name="Mehta T."/>
            <person name="Meldrim J."/>
            <person name="Meneus L."/>
            <person name="Mihai O."/>
            <person name="Mihalev A."/>
            <person name="Mihova T."/>
            <person name="Mittelman R."/>
            <person name="Mlenga V."/>
            <person name="Montmayeur A."/>
            <person name="Mulrain L."/>
            <person name="Navidi A."/>
            <person name="Naylor J."/>
            <person name="Negash T."/>
            <person name="Nguyen T."/>
            <person name="Nguyen N."/>
            <person name="Nicol R."/>
            <person name="Norbu C."/>
            <person name="Norbu N."/>
            <person name="Novod N."/>
            <person name="O'Neill B."/>
            <person name="Osman S."/>
            <person name="Markiewicz E."/>
            <person name="Oyono O.L."/>
            <person name="Patti C."/>
            <person name="Phunkhang P."/>
            <person name="Pierre F."/>
            <person name="Priest M."/>
            <person name="Raghuraman S."/>
            <person name="Rege F."/>
            <person name="Reyes R."/>
            <person name="Rise C."/>
            <person name="Rogov P."/>
            <person name="Ross K."/>
            <person name="Ryan E."/>
            <person name="Settipalli S."/>
            <person name="Shea T."/>
            <person name="Sherpa N."/>
            <person name="Shi L."/>
            <person name="Shih D."/>
            <person name="Sparrow T."/>
            <person name="Spaulding J."/>
            <person name="Stalker J."/>
            <person name="Stange-Thomann N."/>
            <person name="Stavropoulos S."/>
            <person name="Stone C."/>
            <person name="Strader C."/>
            <person name="Tesfaye S."/>
            <person name="Thomson T."/>
            <person name="Thoulutsang Y."/>
            <person name="Thoulutsang D."/>
            <person name="Topham K."/>
            <person name="Topping I."/>
            <person name="Tsamla T."/>
            <person name="Vassiliev H."/>
            <person name="Vo A."/>
            <person name="Wangchuk T."/>
            <person name="Wangdi T."/>
            <person name="Weiand M."/>
            <person name="Wilkinson J."/>
            <person name="Wilson A."/>
            <person name="Yadav S."/>
            <person name="Young G."/>
            <person name="Yu Q."/>
            <person name="Zembek L."/>
            <person name="Zhong D."/>
            <person name="Zimmer A."/>
            <person name="Zwirko Z."/>
            <person name="Jaffe D.B."/>
            <person name="Alvarez P."/>
            <person name="Brockman W."/>
            <person name="Butler J."/>
            <person name="Chin C."/>
            <person name="Gnerre S."/>
            <person name="Grabherr M."/>
            <person name="Kleber M."/>
            <person name="Mauceli E."/>
            <person name="MacCallum I."/>
        </authorList>
    </citation>
    <scope>NUCLEOTIDE SEQUENCE [LARGE SCALE GENOMIC DNA]</scope>
    <source>
        <strain evidence="3">Tucson 14024-0371.13</strain>
    </source>
</reference>
<dbReference type="HOGENOM" id="CLU_116900_0_1_1"/>
<keyword evidence="1" id="KW-0732">Signal</keyword>
<dbReference type="EMBL" id="CH902617">
    <property type="protein sequence ID" value="EDV44302.2"/>
    <property type="molecule type" value="Genomic_DNA"/>
</dbReference>
<protein>
    <recommendedName>
        <fullName evidence="4">MD-2-related lipid-recognition domain-containing protein</fullName>
    </recommendedName>
</protein>
<dbReference type="InParanoid" id="B3M132"/>
<proteinExistence type="predicted"/>
<feature type="chain" id="PRO_5006454448" description="MD-2-related lipid-recognition domain-containing protein" evidence="1">
    <location>
        <begin position="17"/>
        <end position="180"/>
    </location>
</feature>
<dbReference type="PANTHER" id="PTHR20898:SF0">
    <property type="entry name" value="DAEDALUS ON 3-RELATED"/>
    <property type="match status" value="1"/>
</dbReference>
<sequence length="180" mass="21371">MRFFRILFLLVPVLDSVVMKFTNFECESYNKSWFVFHNCRLKAVSRNRIVLNMNGSILHPVSVCHVNAKVDKKANGYKPWILDFQIDACRFLRKNYNPVAKIVYNLFREFSNINHTCPYMGPQIIQGFYLRPELLKLPFPTGEYRLSLRFFLHRKHQFDTNVSFAYVEDLLNSKKGNYTK</sequence>
<dbReference type="Proteomes" id="UP000007801">
    <property type="component" value="Unassembled WGS sequence"/>
</dbReference>
<name>B3M132_DROAN</name>
<dbReference type="PANTHER" id="PTHR20898">
    <property type="entry name" value="DAEDALUS ON 3-RELATED-RELATED"/>
    <property type="match status" value="1"/>
</dbReference>
<dbReference type="InterPro" id="IPR010512">
    <property type="entry name" value="DUF1091"/>
</dbReference>
<dbReference type="AlphaFoldDB" id="B3M132"/>
<evidence type="ECO:0000256" key="1">
    <source>
        <dbReference type="SAM" id="SignalP"/>
    </source>
</evidence>
<evidence type="ECO:0000313" key="3">
    <source>
        <dbReference type="Proteomes" id="UP000007801"/>
    </source>
</evidence>
<dbReference type="SMART" id="SM00697">
    <property type="entry name" value="DM8"/>
    <property type="match status" value="1"/>
</dbReference>
<keyword evidence="3" id="KW-1185">Reference proteome</keyword>
<dbReference type="Pfam" id="PF06477">
    <property type="entry name" value="DUF1091"/>
    <property type="match status" value="1"/>
</dbReference>
<dbReference type="eggNOG" id="ENOG502TC1W">
    <property type="taxonomic scope" value="Eukaryota"/>
</dbReference>
<accession>B3M132</accession>
<dbReference type="OrthoDB" id="7940892at2759"/>
<evidence type="ECO:0000313" key="2">
    <source>
        <dbReference type="EMBL" id="EDV44302.2"/>
    </source>
</evidence>
<evidence type="ECO:0008006" key="4">
    <source>
        <dbReference type="Google" id="ProtNLM"/>
    </source>
</evidence>
<organism evidence="2 3">
    <name type="scientific">Drosophila ananassae</name>
    <name type="common">Fruit fly</name>
    <dbReference type="NCBI Taxonomy" id="7217"/>
    <lineage>
        <taxon>Eukaryota</taxon>
        <taxon>Metazoa</taxon>
        <taxon>Ecdysozoa</taxon>
        <taxon>Arthropoda</taxon>
        <taxon>Hexapoda</taxon>
        <taxon>Insecta</taxon>
        <taxon>Pterygota</taxon>
        <taxon>Neoptera</taxon>
        <taxon>Endopterygota</taxon>
        <taxon>Diptera</taxon>
        <taxon>Brachycera</taxon>
        <taxon>Muscomorpha</taxon>
        <taxon>Ephydroidea</taxon>
        <taxon>Drosophilidae</taxon>
        <taxon>Drosophila</taxon>
        <taxon>Sophophora</taxon>
    </lineage>
</organism>
<feature type="signal peptide" evidence="1">
    <location>
        <begin position="1"/>
        <end position="16"/>
    </location>
</feature>